<organism evidence="1 2">
    <name type="scientific">Mucilaginibacter sabulilitoris</name>
    <dbReference type="NCBI Taxonomy" id="1173583"/>
    <lineage>
        <taxon>Bacteria</taxon>
        <taxon>Pseudomonadati</taxon>
        <taxon>Bacteroidota</taxon>
        <taxon>Sphingobacteriia</taxon>
        <taxon>Sphingobacteriales</taxon>
        <taxon>Sphingobacteriaceae</taxon>
        <taxon>Mucilaginibacter</taxon>
    </lineage>
</organism>
<reference evidence="1 2" key="1">
    <citation type="submission" date="2023-11" db="EMBL/GenBank/DDBJ databases">
        <title>Analysis of the Genomes of Mucilaginibacter gossypii cycad 4 and M. sabulilitoris SNA2: microbes with the potential for plant growth promotion.</title>
        <authorList>
            <person name="Hirsch A.M."/>
            <person name="Humm E."/>
            <person name="Rubbi M."/>
            <person name="Del Vecchio G."/>
            <person name="Ha S.M."/>
            <person name="Pellegrini M."/>
            <person name="Gunsalus R.P."/>
        </authorList>
    </citation>
    <scope>NUCLEOTIDE SEQUENCE [LARGE SCALE GENOMIC DNA]</scope>
    <source>
        <strain evidence="1 2">SNA2</strain>
    </source>
</reference>
<dbReference type="EMBL" id="CP139558">
    <property type="protein sequence ID" value="WPU94891.1"/>
    <property type="molecule type" value="Genomic_DNA"/>
</dbReference>
<protein>
    <submittedName>
        <fullName evidence="1">Uncharacterized protein</fullName>
    </submittedName>
</protein>
<dbReference type="RefSeq" id="WP_321564004.1">
    <property type="nucleotide sequence ID" value="NZ_CP139558.1"/>
</dbReference>
<gene>
    <name evidence="1" type="ORF">SNE25_05075</name>
</gene>
<evidence type="ECO:0000313" key="1">
    <source>
        <dbReference type="EMBL" id="WPU94891.1"/>
    </source>
</evidence>
<accession>A0ABZ0TQ14</accession>
<evidence type="ECO:0000313" key="2">
    <source>
        <dbReference type="Proteomes" id="UP001324380"/>
    </source>
</evidence>
<proteinExistence type="predicted"/>
<sequence>MAFFVPKGIDIANKYMITAIYCKYNYGWKLGALTVNRYTINGKTGPELLKQAKEFYDKGYLIDALNTTESALYCNSPSDVWKYDHLNGIRDLYDELSKVVSEQYRFPISIKQVATHPRIIRIFNQTTPDGDFPMIYYLSSIKLKDTTAIRQENNNIRRAINQTLPGIDQDKKYVLYSAFNELPTGKKTVEHIDMPAKLK</sequence>
<keyword evidence="2" id="KW-1185">Reference proteome</keyword>
<dbReference type="Proteomes" id="UP001324380">
    <property type="component" value="Chromosome"/>
</dbReference>
<name>A0ABZ0TQ14_9SPHI</name>